<name>A0A1M6ER51_9FLAO</name>
<reference evidence="1" key="2">
    <citation type="submission" date="2016-11" db="EMBL/GenBank/DDBJ databases">
        <authorList>
            <person name="Jaros S."/>
            <person name="Januszkiewicz K."/>
            <person name="Wedrychowicz H."/>
        </authorList>
    </citation>
    <scope>NUCLEOTIDE SEQUENCE [LARGE SCALE GENOMIC DNA]</scope>
    <source>
        <strain evidence="1">DSM 18829</strain>
    </source>
</reference>
<evidence type="ECO:0000313" key="2">
    <source>
        <dbReference type="EMBL" id="SHI91525.1"/>
    </source>
</evidence>
<sequence length="131" mass="15066">MSFLAKLELDGETYNVLEFDLHITQEVDHNGKPQTIAQGGNIRLVVESTKSVDFMKWMISSTQTKNGKITFFRRDAMSKMKELKFEKAFCINFHESFRSSNEVPMQIEILLSAKDIDFSGAVLRKPWSLDL</sequence>
<organism evidence="1 3">
    <name type="scientific">Flavobacterium terrae</name>
    <dbReference type="NCBI Taxonomy" id="415425"/>
    <lineage>
        <taxon>Bacteria</taxon>
        <taxon>Pseudomonadati</taxon>
        <taxon>Bacteroidota</taxon>
        <taxon>Flavobacteriia</taxon>
        <taxon>Flavobacteriales</taxon>
        <taxon>Flavobacteriaceae</taxon>
        <taxon>Flavobacterium</taxon>
    </lineage>
</organism>
<dbReference type="EMBL" id="FQZI01000003">
    <property type="protein sequence ID" value="SHI91525.1"/>
    <property type="molecule type" value="Genomic_DNA"/>
</dbReference>
<accession>A0A1M6ER51</accession>
<dbReference type="Pfam" id="PF17642">
    <property type="entry name" value="TssD"/>
    <property type="match status" value="1"/>
</dbReference>
<dbReference type="GO" id="GO:0033104">
    <property type="term" value="C:type VI protein secretion system complex"/>
    <property type="evidence" value="ECO:0007669"/>
    <property type="project" value="InterPro"/>
</dbReference>
<dbReference type="Proteomes" id="UP000184488">
    <property type="component" value="Unassembled WGS sequence"/>
</dbReference>
<evidence type="ECO:0000313" key="1">
    <source>
        <dbReference type="EMBL" id="SHI87974.1"/>
    </source>
</evidence>
<gene>
    <name evidence="1" type="ORF">SAMN05444363_1914</name>
    <name evidence="2" type="ORF">SAMN05444363_2084</name>
</gene>
<dbReference type="AlphaFoldDB" id="A0A1M6ER51"/>
<protein>
    <recommendedName>
        <fullName evidence="4">Type VI secretion system needle protein Hcp</fullName>
    </recommendedName>
</protein>
<reference evidence="3" key="1">
    <citation type="submission" date="2016-11" db="EMBL/GenBank/DDBJ databases">
        <authorList>
            <person name="Varghese N."/>
            <person name="Submissions S."/>
        </authorList>
    </citation>
    <scope>NUCLEOTIDE SEQUENCE [LARGE SCALE GENOMIC DNA]</scope>
    <source>
        <strain evidence="3">DSM 18829</strain>
    </source>
</reference>
<dbReference type="STRING" id="415425.SAMN05444363_1914"/>
<keyword evidence="3" id="KW-1185">Reference proteome</keyword>
<dbReference type="OrthoDB" id="955509at2"/>
<evidence type="ECO:0000313" key="3">
    <source>
        <dbReference type="Proteomes" id="UP000184488"/>
    </source>
</evidence>
<dbReference type="InterPro" id="IPR041408">
    <property type="entry name" value="Hcp_Tssd"/>
</dbReference>
<proteinExistence type="predicted"/>
<dbReference type="RefSeq" id="WP_073310798.1">
    <property type="nucleotide sequence ID" value="NZ_FQZI01000003.1"/>
</dbReference>
<evidence type="ECO:0008006" key="4">
    <source>
        <dbReference type="Google" id="ProtNLM"/>
    </source>
</evidence>
<dbReference type="EMBL" id="FQZI01000003">
    <property type="protein sequence ID" value="SHI87974.1"/>
    <property type="molecule type" value="Genomic_DNA"/>
</dbReference>